<dbReference type="PANTHER" id="PTHR42055">
    <property type="entry name" value="YALI0E03476P"/>
    <property type="match status" value="1"/>
</dbReference>
<feature type="region of interest" description="Disordered" evidence="1">
    <location>
        <begin position="289"/>
        <end position="311"/>
    </location>
</feature>
<evidence type="ECO:0000256" key="1">
    <source>
        <dbReference type="SAM" id="MobiDB-lite"/>
    </source>
</evidence>
<dbReference type="PANTHER" id="PTHR42055:SF1">
    <property type="entry name" value="YALI0E03476P"/>
    <property type="match status" value="1"/>
</dbReference>
<dbReference type="Proteomes" id="UP001303222">
    <property type="component" value="Unassembled WGS sequence"/>
</dbReference>
<feature type="region of interest" description="Disordered" evidence="1">
    <location>
        <begin position="546"/>
        <end position="610"/>
    </location>
</feature>
<feature type="compositionally biased region" description="Basic and acidic residues" evidence="1">
    <location>
        <begin position="293"/>
        <end position="303"/>
    </location>
</feature>
<feature type="compositionally biased region" description="Basic and acidic residues" evidence="1">
    <location>
        <begin position="567"/>
        <end position="584"/>
    </location>
</feature>
<keyword evidence="4" id="KW-1185">Reference proteome</keyword>
<proteinExistence type="predicted"/>
<keyword evidence="2" id="KW-0472">Membrane</keyword>
<dbReference type="EMBL" id="MU859346">
    <property type="protein sequence ID" value="KAK3947477.1"/>
    <property type="molecule type" value="Genomic_DNA"/>
</dbReference>
<evidence type="ECO:0000313" key="3">
    <source>
        <dbReference type="EMBL" id="KAK3947477.1"/>
    </source>
</evidence>
<feature type="transmembrane region" description="Helical" evidence="2">
    <location>
        <begin position="20"/>
        <end position="39"/>
    </location>
</feature>
<comment type="caution">
    <text evidence="3">The sequence shown here is derived from an EMBL/GenBank/DDBJ whole genome shotgun (WGS) entry which is preliminary data.</text>
</comment>
<evidence type="ECO:0000256" key="2">
    <source>
        <dbReference type="SAM" id="Phobius"/>
    </source>
</evidence>
<feature type="region of interest" description="Disordered" evidence="1">
    <location>
        <begin position="683"/>
        <end position="709"/>
    </location>
</feature>
<feature type="compositionally biased region" description="Low complexity" evidence="1">
    <location>
        <begin position="546"/>
        <end position="566"/>
    </location>
</feature>
<keyword evidence="2" id="KW-1133">Transmembrane helix</keyword>
<reference evidence="3" key="2">
    <citation type="submission" date="2023-06" db="EMBL/GenBank/DDBJ databases">
        <authorList>
            <consortium name="Lawrence Berkeley National Laboratory"/>
            <person name="Mondo S.J."/>
            <person name="Hensen N."/>
            <person name="Bonometti L."/>
            <person name="Westerberg I."/>
            <person name="Brannstrom I.O."/>
            <person name="Guillou S."/>
            <person name="Cros-Aarteil S."/>
            <person name="Calhoun S."/>
            <person name="Haridas S."/>
            <person name="Kuo A."/>
            <person name="Pangilinan J."/>
            <person name="Riley R."/>
            <person name="Labutti K."/>
            <person name="Andreopoulos B."/>
            <person name="Lipzen A."/>
            <person name="Chen C."/>
            <person name="Yanf M."/>
            <person name="Daum C."/>
            <person name="Ng V."/>
            <person name="Clum A."/>
            <person name="Steindorff A."/>
            <person name="Ohm R."/>
            <person name="Martin F."/>
            <person name="Silar P."/>
            <person name="Natvig D."/>
            <person name="Lalanne C."/>
            <person name="Gautier V."/>
            <person name="Ament-Velasquez S.L."/>
            <person name="Kruys A."/>
            <person name="Hutchinson M.I."/>
            <person name="Powell A.J."/>
            <person name="Barry K."/>
            <person name="Miller A.N."/>
            <person name="Grigoriev I.V."/>
            <person name="Debuchy R."/>
            <person name="Gladieux P."/>
            <person name="Thoren M.H."/>
            <person name="Johannesson H."/>
        </authorList>
    </citation>
    <scope>NUCLEOTIDE SEQUENCE</scope>
    <source>
        <strain evidence="3">CBS 626.80</strain>
    </source>
</reference>
<dbReference type="AlphaFoldDB" id="A0AAN6SAW3"/>
<name>A0AAN6SAW3_9PEZI</name>
<sequence length="709" mass="78659">MPRQYVLCGRPLPRLGSRQLSLLLVSVSLFAIFSLLFTLPSAIPTGPSLQIADHKLSIPDSIKNPWNKVNPFKQPAHAPPRQKNDTYGQSSWYANWKWLSYPFSSSVTLDENRSLLPELAPRPPIYVYYDNTIEREKATKEVESDILLSWRRAWWAMGFKPIILSPAEAMNNPMYEELQHRTSGDQGEGTMDASLKTDIMRWLAWENMGGGLLAHYSLFPMGAYDDPLLVYLRRGEFPGLTRWKDLGDDGLFVGPKADVAKAIKLALASPNNLKTAKNLLEAVPATITSTTSTKDDSKDDKDGNPGAFTIDDTPSTSSLAFYSATTLKRLYPKIAETIGGDRVAGLKALNDLINAHLHQTWQNLFSEGGIAVVKPLPQHTTHMIAPSYSIALRLASCPTNNPLPQSCPPNRPKCVPCSSTTGGSPIKISTPAHYKNSSNVYTIGTVPHPYTIQSLSAMREQITIPWIRRDSVRDAWVSDLMTDLFKGKAVPAGARVLRFKEAVAGEYGSCRSLWLTAERDTAAGANEEGTLRFLDWHFGFDLPSLPNPSSSSSNPSSSSSTSTSESDSQHHDDATEKIESEIHKPKSNFILPPLHDEKEGSVPSEQDLKLEPNLLSLARDIVSSDDDEAAENKKKKTTTSHSHVTKEEIKIREAVEAWNLADWEAWRFARAYLARKEMEREKWAEEEEKYAGGMGSEKRGKGGGWFDSD</sequence>
<feature type="compositionally biased region" description="Basic and acidic residues" evidence="1">
    <location>
        <begin position="594"/>
        <end position="610"/>
    </location>
</feature>
<accession>A0AAN6SAW3</accession>
<protein>
    <submittedName>
        <fullName evidence="3">Uncharacterized protein</fullName>
    </submittedName>
</protein>
<organism evidence="3 4">
    <name type="scientific">Pseudoneurospora amorphoporcata</name>
    <dbReference type="NCBI Taxonomy" id="241081"/>
    <lineage>
        <taxon>Eukaryota</taxon>
        <taxon>Fungi</taxon>
        <taxon>Dikarya</taxon>
        <taxon>Ascomycota</taxon>
        <taxon>Pezizomycotina</taxon>
        <taxon>Sordariomycetes</taxon>
        <taxon>Sordariomycetidae</taxon>
        <taxon>Sordariales</taxon>
        <taxon>Sordariaceae</taxon>
        <taxon>Pseudoneurospora</taxon>
    </lineage>
</organism>
<evidence type="ECO:0000313" key="4">
    <source>
        <dbReference type="Proteomes" id="UP001303222"/>
    </source>
</evidence>
<gene>
    <name evidence="3" type="ORF">QBC32DRAFT_409228</name>
</gene>
<reference evidence="3" key="1">
    <citation type="journal article" date="2023" name="Mol. Phylogenet. Evol.">
        <title>Genome-scale phylogeny and comparative genomics of the fungal order Sordariales.</title>
        <authorList>
            <person name="Hensen N."/>
            <person name="Bonometti L."/>
            <person name="Westerberg I."/>
            <person name="Brannstrom I.O."/>
            <person name="Guillou S."/>
            <person name="Cros-Aarteil S."/>
            <person name="Calhoun S."/>
            <person name="Haridas S."/>
            <person name="Kuo A."/>
            <person name="Mondo S."/>
            <person name="Pangilinan J."/>
            <person name="Riley R."/>
            <person name="LaButti K."/>
            <person name="Andreopoulos B."/>
            <person name="Lipzen A."/>
            <person name="Chen C."/>
            <person name="Yan M."/>
            <person name="Daum C."/>
            <person name="Ng V."/>
            <person name="Clum A."/>
            <person name="Steindorff A."/>
            <person name="Ohm R.A."/>
            <person name="Martin F."/>
            <person name="Silar P."/>
            <person name="Natvig D.O."/>
            <person name="Lalanne C."/>
            <person name="Gautier V."/>
            <person name="Ament-Velasquez S.L."/>
            <person name="Kruys A."/>
            <person name="Hutchinson M.I."/>
            <person name="Powell A.J."/>
            <person name="Barry K."/>
            <person name="Miller A.N."/>
            <person name="Grigoriev I.V."/>
            <person name="Debuchy R."/>
            <person name="Gladieux P."/>
            <person name="Hiltunen Thoren M."/>
            <person name="Johannesson H."/>
        </authorList>
    </citation>
    <scope>NUCLEOTIDE SEQUENCE</scope>
    <source>
        <strain evidence="3">CBS 626.80</strain>
    </source>
</reference>
<keyword evidence="2" id="KW-0812">Transmembrane</keyword>